<dbReference type="EMBL" id="JAGJCB010000007">
    <property type="protein sequence ID" value="MBP0904025.1"/>
    <property type="molecule type" value="Genomic_DNA"/>
</dbReference>
<gene>
    <name evidence="2" type="ORF">J8H85_09305</name>
</gene>
<evidence type="ECO:0000256" key="1">
    <source>
        <dbReference type="SAM" id="Phobius"/>
    </source>
</evidence>
<keyword evidence="3" id="KW-1185">Reference proteome</keyword>
<evidence type="ECO:0000313" key="2">
    <source>
        <dbReference type="EMBL" id="MBP0904025.1"/>
    </source>
</evidence>
<keyword evidence="1" id="KW-0472">Membrane</keyword>
<dbReference type="RefSeq" id="WP_209654885.1">
    <property type="nucleotide sequence ID" value="NZ_JAGJCB010000007.1"/>
</dbReference>
<evidence type="ECO:0000313" key="3">
    <source>
        <dbReference type="Proteomes" id="UP000670776"/>
    </source>
</evidence>
<organism evidence="2 3">
    <name type="scientific">Mariniflexile gromovii</name>
    <dbReference type="NCBI Taxonomy" id="362523"/>
    <lineage>
        <taxon>Bacteria</taxon>
        <taxon>Pseudomonadati</taxon>
        <taxon>Bacteroidota</taxon>
        <taxon>Flavobacteriia</taxon>
        <taxon>Flavobacteriales</taxon>
        <taxon>Flavobacteriaceae</taxon>
        <taxon>Mariniflexile</taxon>
    </lineage>
</organism>
<keyword evidence="1" id="KW-0812">Transmembrane</keyword>
<comment type="caution">
    <text evidence="2">The sequence shown here is derived from an EMBL/GenBank/DDBJ whole genome shotgun (WGS) entry which is preliminary data.</text>
</comment>
<proteinExistence type="predicted"/>
<sequence length="168" mass="20003">MKISISVMIIFTTLFCILPYIWFIFIGKNNTKKNEKLFKDVIKKENMSFNIEEYWNNNFIGLNESQNILMFIKLTNQEASFSKIDLSQLKSCHINRKTRDFKKEKKIETELQSVDLELAFLFKNETITLRFYDVNEEFSEYLEMKRAEKWKSLIIQSKTNAVARIKAA</sequence>
<name>A0ABS4BTV1_9FLAO</name>
<accession>A0ABS4BTV1</accession>
<protein>
    <submittedName>
        <fullName evidence="2">Uncharacterized protein</fullName>
    </submittedName>
</protein>
<dbReference type="Proteomes" id="UP000670776">
    <property type="component" value="Unassembled WGS sequence"/>
</dbReference>
<reference evidence="2 3" key="1">
    <citation type="submission" date="2021-04" db="EMBL/GenBank/DDBJ databases">
        <title>Mariniflexile gromovii gen. nov., sp. nov., a gliding bacterium isolated from the sea urchin Strongylocentrotus intermedius.</title>
        <authorList>
            <person name="Ko S."/>
            <person name="Le V."/>
            <person name="Ahn C.-Y."/>
            <person name="Oh H.-M."/>
        </authorList>
    </citation>
    <scope>NUCLEOTIDE SEQUENCE [LARGE SCALE GENOMIC DNA]</scope>
    <source>
        <strain evidence="2 3">KCTC 12570</strain>
    </source>
</reference>
<feature type="transmembrane region" description="Helical" evidence="1">
    <location>
        <begin position="6"/>
        <end position="26"/>
    </location>
</feature>
<keyword evidence="1" id="KW-1133">Transmembrane helix</keyword>